<dbReference type="Gene3D" id="3.40.50.1820">
    <property type="entry name" value="alpha/beta hydrolase"/>
    <property type="match status" value="1"/>
</dbReference>
<dbReference type="AlphaFoldDB" id="A0A1G8XK71"/>
<dbReference type="EMBL" id="FNFI01000003">
    <property type="protein sequence ID" value="SDJ90836.1"/>
    <property type="molecule type" value="Genomic_DNA"/>
</dbReference>
<name>A0A1G8XK71_9STAP</name>
<protein>
    <submittedName>
        <fullName evidence="2">Phospholipase/carboxylesterase</fullName>
    </submittedName>
</protein>
<accession>A0A1G8XK71</accession>
<reference evidence="3" key="1">
    <citation type="submission" date="2016-10" db="EMBL/GenBank/DDBJ databases">
        <authorList>
            <person name="Varghese N."/>
            <person name="Submissions S."/>
        </authorList>
    </citation>
    <scope>NUCLEOTIDE SEQUENCE [LARGE SCALE GENOMIC DNA]</scope>
    <source>
        <strain evidence="3">CGMCC 1.8911</strain>
    </source>
</reference>
<sequence>MEHVYKENKKGAPVFVLLHGTGGTETDLLPLAQALNPEYNVLGIRGNVKENGMNRYFRRLGEGNYDWEDLEFRGNELYTFIAEKAKEYDFKLEDVIFVGFSNGSNIAIQLMLQQAAKFKKAMLFAPLYPADIEVKEDFSDVNVFLSLGKADPIVPEVESERVIQLFENRNADVTHIWVKGHTLPQEALAAGKAWLDKQN</sequence>
<dbReference type="InterPro" id="IPR029058">
    <property type="entry name" value="AB_hydrolase_fold"/>
</dbReference>
<dbReference type="STRING" id="586411.SAMN05216187_103189"/>
<gene>
    <name evidence="2" type="ORF">SAMN05216187_103189</name>
</gene>
<dbReference type="InterPro" id="IPR003140">
    <property type="entry name" value="PLipase/COase/thioEstase"/>
</dbReference>
<dbReference type="RefSeq" id="WP_092595898.1">
    <property type="nucleotide sequence ID" value="NZ_FNFI01000003.1"/>
</dbReference>
<organism evidence="2 3">
    <name type="scientific">Jeotgalicoccus aerolatus</name>
    <dbReference type="NCBI Taxonomy" id="709510"/>
    <lineage>
        <taxon>Bacteria</taxon>
        <taxon>Bacillati</taxon>
        <taxon>Bacillota</taxon>
        <taxon>Bacilli</taxon>
        <taxon>Bacillales</taxon>
        <taxon>Staphylococcaceae</taxon>
        <taxon>Jeotgalicoccus</taxon>
    </lineage>
</organism>
<dbReference type="Pfam" id="PF02230">
    <property type="entry name" value="Abhydrolase_2"/>
    <property type="match status" value="1"/>
</dbReference>
<proteinExistence type="predicted"/>
<dbReference type="GO" id="GO:0016787">
    <property type="term" value="F:hydrolase activity"/>
    <property type="evidence" value="ECO:0007669"/>
    <property type="project" value="InterPro"/>
</dbReference>
<evidence type="ECO:0000259" key="1">
    <source>
        <dbReference type="Pfam" id="PF02230"/>
    </source>
</evidence>
<evidence type="ECO:0000313" key="2">
    <source>
        <dbReference type="EMBL" id="SDJ90836.1"/>
    </source>
</evidence>
<dbReference type="SUPFAM" id="SSF53474">
    <property type="entry name" value="alpha/beta-Hydrolases"/>
    <property type="match status" value="1"/>
</dbReference>
<feature type="domain" description="Phospholipase/carboxylesterase/thioesterase" evidence="1">
    <location>
        <begin position="6"/>
        <end position="197"/>
    </location>
</feature>
<dbReference type="Proteomes" id="UP000242700">
    <property type="component" value="Unassembled WGS sequence"/>
</dbReference>
<dbReference type="OrthoDB" id="9796570at2"/>
<evidence type="ECO:0000313" key="3">
    <source>
        <dbReference type="Proteomes" id="UP000242700"/>
    </source>
</evidence>